<dbReference type="AlphaFoldDB" id="A0AAV4GYZ4"/>
<reference evidence="1 2" key="1">
    <citation type="journal article" date="2021" name="Elife">
        <title>Chloroplast acquisition without the gene transfer in kleptoplastic sea slugs, Plakobranchus ocellatus.</title>
        <authorList>
            <person name="Maeda T."/>
            <person name="Takahashi S."/>
            <person name="Yoshida T."/>
            <person name="Shimamura S."/>
            <person name="Takaki Y."/>
            <person name="Nagai Y."/>
            <person name="Toyoda A."/>
            <person name="Suzuki Y."/>
            <person name="Arimoto A."/>
            <person name="Ishii H."/>
            <person name="Satoh N."/>
            <person name="Nishiyama T."/>
            <person name="Hasebe M."/>
            <person name="Maruyama T."/>
            <person name="Minagawa J."/>
            <person name="Obokata J."/>
            <person name="Shigenobu S."/>
        </authorList>
    </citation>
    <scope>NUCLEOTIDE SEQUENCE [LARGE SCALE GENOMIC DNA]</scope>
</reference>
<evidence type="ECO:0000313" key="1">
    <source>
        <dbReference type="EMBL" id="GFR89736.1"/>
    </source>
</evidence>
<evidence type="ECO:0000313" key="2">
    <source>
        <dbReference type="Proteomes" id="UP000762676"/>
    </source>
</evidence>
<sequence length="83" mass="9417">MLWLYWRDGGILKKMSTTASLESPLGLSELRGRKTVDYQYGNLNGTFLATGKGRRRNLSALNLIVTNRLLLQLNLLRQQGKHS</sequence>
<accession>A0AAV4GYZ4</accession>
<name>A0AAV4GYZ4_9GAST</name>
<comment type="caution">
    <text evidence="1">The sequence shown here is derived from an EMBL/GenBank/DDBJ whole genome shotgun (WGS) entry which is preliminary data.</text>
</comment>
<protein>
    <submittedName>
        <fullName evidence="1">Uncharacterized protein</fullName>
    </submittedName>
</protein>
<dbReference type="EMBL" id="BMAT01012316">
    <property type="protein sequence ID" value="GFR89736.1"/>
    <property type="molecule type" value="Genomic_DNA"/>
</dbReference>
<proteinExistence type="predicted"/>
<keyword evidence="2" id="KW-1185">Reference proteome</keyword>
<gene>
    <name evidence="1" type="ORF">ElyMa_006132400</name>
</gene>
<organism evidence="1 2">
    <name type="scientific">Elysia marginata</name>
    <dbReference type="NCBI Taxonomy" id="1093978"/>
    <lineage>
        <taxon>Eukaryota</taxon>
        <taxon>Metazoa</taxon>
        <taxon>Spiralia</taxon>
        <taxon>Lophotrochozoa</taxon>
        <taxon>Mollusca</taxon>
        <taxon>Gastropoda</taxon>
        <taxon>Heterobranchia</taxon>
        <taxon>Euthyneura</taxon>
        <taxon>Panpulmonata</taxon>
        <taxon>Sacoglossa</taxon>
        <taxon>Placobranchoidea</taxon>
        <taxon>Plakobranchidae</taxon>
        <taxon>Elysia</taxon>
    </lineage>
</organism>
<dbReference type="Proteomes" id="UP000762676">
    <property type="component" value="Unassembled WGS sequence"/>
</dbReference>